<dbReference type="InterPro" id="IPR050834">
    <property type="entry name" value="Glycosyltransf_2"/>
</dbReference>
<protein>
    <recommendedName>
        <fullName evidence="1">Glycosyltransferase 2-like domain-containing protein</fullName>
    </recommendedName>
</protein>
<evidence type="ECO:0000313" key="3">
    <source>
        <dbReference type="Proteomes" id="UP000093514"/>
    </source>
</evidence>
<dbReference type="AlphaFoldDB" id="A0A1C0A605"/>
<dbReference type="SUPFAM" id="SSF53448">
    <property type="entry name" value="Nucleotide-diphospho-sugar transferases"/>
    <property type="match status" value="1"/>
</dbReference>
<proteinExistence type="predicted"/>
<dbReference type="PANTHER" id="PTHR43685">
    <property type="entry name" value="GLYCOSYLTRANSFERASE"/>
    <property type="match status" value="1"/>
</dbReference>
<comment type="caution">
    <text evidence="2">The sequence shown here is derived from an EMBL/GenBank/DDBJ whole genome shotgun (WGS) entry which is preliminary data.</text>
</comment>
<reference evidence="3" key="1">
    <citation type="submission" date="2016-07" db="EMBL/GenBank/DDBJ databases">
        <authorList>
            <person name="Florea S."/>
            <person name="Webb J.S."/>
            <person name="Jaromczyk J."/>
            <person name="Schardl C.L."/>
        </authorList>
    </citation>
    <scope>NUCLEOTIDE SEQUENCE [LARGE SCALE GENOMIC DNA]</scope>
    <source>
        <strain evidence="3">Z6</strain>
    </source>
</reference>
<dbReference type="PANTHER" id="PTHR43685:SF2">
    <property type="entry name" value="GLYCOSYLTRANSFERASE 2-LIKE DOMAIN-CONTAINING PROTEIN"/>
    <property type="match status" value="1"/>
</dbReference>
<keyword evidence="3" id="KW-1185">Reference proteome</keyword>
<reference evidence="2 3" key="2">
    <citation type="submission" date="2016-08" db="EMBL/GenBank/DDBJ databases">
        <title>Orenia metallireducens sp. nov. strain Z6, a Novel Metal-reducing Firmicute from the Deep Subsurface.</title>
        <authorList>
            <person name="Maxim B.I."/>
            <person name="Kenneth K."/>
            <person name="Flynn T.M."/>
            <person name="Oloughlin E.J."/>
            <person name="Locke R.A."/>
            <person name="Weber J.R."/>
            <person name="Egan S.M."/>
            <person name="Mackie R.I."/>
            <person name="Cann I.K."/>
        </authorList>
    </citation>
    <scope>NUCLEOTIDE SEQUENCE [LARGE SCALE GENOMIC DNA]</scope>
    <source>
        <strain evidence="2 3">Z6</strain>
    </source>
</reference>
<gene>
    <name evidence="2" type="ORF">U472_14650</name>
</gene>
<feature type="domain" description="Glycosyltransferase 2-like" evidence="1">
    <location>
        <begin position="10"/>
        <end position="147"/>
    </location>
</feature>
<evidence type="ECO:0000313" key="2">
    <source>
        <dbReference type="EMBL" id="OCL25568.1"/>
    </source>
</evidence>
<dbReference type="OrthoDB" id="9785185at2"/>
<evidence type="ECO:0000259" key="1">
    <source>
        <dbReference type="Pfam" id="PF00535"/>
    </source>
</evidence>
<dbReference type="InterPro" id="IPR001173">
    <property type="entry name" value="Glyco_trans_2-like"/>
</dbReference>
<sequence>MYKREKSLVSVIIPTYRRPDKLDDAINSVMQQTYNNWELLIIDDNNEGSEYRQETEKFMKSYTNNKKINYIKHKENQGGSAARNTGIKNSRGEYIAFLDDDDKWDFTKLEKMVNKIKDISEDYGVCFSSYYIITEKGTFKESQPKAQGNIYKKQLLKDHVGPTSTVLVKSTCFKKVGGFDESLPARQDYDMWIRISEHYKFIYMDEPLVYIYRKNRGVNDAISSNYMYNLKGTEIILDKLKEKIKKYDIRDQKEIYSSQYNYLGKMCCNLGNFRLGKIYLFKSLSYKFKNLLLLLLAILGSSTWNFIKNLIKEYNIKIS</sequence>
<dbReference type="CDD" id="cd00761">
    <property type="entry name" value="Glyco_tranf_GTA_type"/>
    <property type="match status" value="1"/>
</dbReference>
<accession>A0A1C0A605</accession>
<dbReference type="Proteomes" id="UP000093514">
    <property type="component" value="Unassembled WGS sequence"/>
</dbReference>
<organism evidence="2 3">
    <name type="scientific">Orenia metallireducens</name>
    <dbReference type="NCBI Taxonomy" id="1413210"/>
    <lineage>
        <taxon>Bacteria</taxon>
        <taxon>Bacillati</taxon>
        <taxon>Bacillota</taxon>
        <taxon>Clostridia</taxon>
        <taxon>Halanaerobiales</taxon>
        <taxon>Halobacteroidaceae</taxon>
        <taxon>Orenia</taxon>
    </lineage>
</organism>
<dbReference type="InterPro" id="IPR029044">
    <property type="entry name" value="Nucleotide-diphossugar_trans"/>
</dbReference>
<dbReference type="Pfam" id="PF00535">
    <property type="entry name" value="Glycos_transf_2"/>
    <property type="match status" value="1"/>
</dbReference>
<name>A0A1C0A605_9FIRM</name>
<dbReference type="RefSeq" id="WP_068719480.1">
    <property type="nucleotide sequence ID" value="NZ_LWDV01000010.1"/>
</dbReference>
<dbReference type="Gene3D" id="3.90.550.10">
    <property type="entry name" value="Spore Coat Polysaccharide Biosynthesis Protein SpsA, Chain A"/>
    <property type="match status" value="1"/>
</dbReference>
<dbReference type="EMBL" id="LWDV01000010">
    <property type="protein sequence ID" value="OCL25568.1"/>
    <property type="molecule type" value="Genomic_DNA"/>
</dbReference>